<keyword evidence="1 2" id="KW-0597">Phosphoprotein</keyword>
<evidence type="ECO:0000313" key="4">
    <source>
        <dbReference type="EMBL" id="HIX00488.1"/>
    </source>
</evidence>
<dbReference type="InterPro" id="IPR011006">
    <property type="entry name" value="CheY-like_superfamily"/>
</dbReference>
<dbReference type="Proteomes" id="UP000824151">
    <property type="component" value="Unassembled WGS sequence"/>
</dbReference>
<dbReference type="Gene3D" id="3.40.50.2300">
    <property type="match status" value="1"/>
</dbReference>
<dbReference type="InterPro" id="IPR001789">
    <property type="entry name" value="Sig_transdc_resp-reg_receiver"/>
</dbReference>
<dbReference type="InterPro" id="IPR050595">
    <property type="entry name" value="Bact_response_regulator"/>
</dbReference>
<evidence type="ECO:0000256" key="2">
    <source>
        <dbReference type="PROSITE-ProRule" id="PRU00169"/>
    </source>
</evidence>
<evidence type="ECO:0000259" key="3">
    <source>
        <dbReference type="PROSITE" id="PS50110"/>
    </source>
</evidence>
<gene>
    <name evidence="4" type="ORF">H9871_10135</name>
</gene>
<organism evidence="4 5">
    <name type="scientific">Candidatus Nesterenkonia stercoripullorum</name>
    <dbReference type="NCBI Taxonomy" id="2838701"/>
    <lineage>
        <taxon>Bacteria</taxon>
        <taxon>Bacillati</taxon>
        <taxon>Actinomycetota</taxon>
        <taxon>Actinomycetes</taxon>
        <taxon>Micrococcales</taxon>
        <taxon>Micrococcaceae</taxon>
        <taxon>Nesterenkonia</taxon>
    </lineage>
</organism>
<protein>
    <submittedName>
        <fullName evidence="4">Response regulator</fullName>
    </submittedName>
</protein>
<evidence type="ECO:0000313" key="5">
    <source>
        <dbReference type="Proteomes" id="UP000824151"/>
    </source>
</evidence>
<dbReference type="Pfam" id="PF00072">
    <property type="entry name" value="Response_reg"/>
    <property type="match status" value="1"/>
</dbReference>
<feature type="modified residue" description="4-aspartylphosphate" evidence="2">
    <location>
        <position position="55"/>
    </location>
</feature>
<dbReference type="PANTHER" id="PTHR44591:SF3">
    <property type="entry name" value="RESPONSE REGULATORY DOMAIN-CONTAINING PROTEIN"/>
    <property type="match status" value="1"/>
</dbReference>
<feature type="domain" description="Response regulatory" evidence="3">
    <location>
        <begin position="6"/>
        <end position="119"/>
    </location>
</feature>
<dbReference type="PROSITE" id="PS50110">
    <property type="entry name" value="RESPONSE_REGULATORY"/>
    <property type="match status" value="1"/>
</dbReference>
<evidence type="ECO:0000256" key="1">
    <source>
        <dbReference type="ARBA" id="ARBA00022553"/>
    </source>
</evidence>
<dbReference type="AlphaFoldDB" id="A0A9D2A7X0"/>
<reference evidence="4" key="2">
    <citation type="submission" date="2021-04" db="EMBL/GenBank/DDBJ databases">
        <authorList>
            <person name="Gilroy R."/>
        </authorList>
    </citation>
    <scope>NUCLEOTIDE SEQUENCE</scope>
    <source>
        <strain evidence="4">ChiHejej3B27-3195</strain>
    </source>
</reference>
<comment type="caution">
    <text evidence="4">The sequence shown here is derived from an EMBL/GenBank/DDBJ whole genome shotgun (WGS) entry which is preliminary data.</text>
</comment>
<dbReference type="SUPFAM" id="SSF52172">
    <property type="entry name" value="CheY-like"/>
    <property type="match status" value="1"/>
</dbReference>
<sequence>MDATVPVLIIEDDDDIRRLLELALPRTTMTISSVGTGSEGVEACRAEDPALVTVDIGLPDIDGIEVVQQLREFYHGTIVVISARSAERDRATAMAAGADAFLTKPFRPRELRSAITELLESSGHRSDVPGADLLDGQ</sequence>
<dbReference type="EMBL" id="DXGD01000374">
    <property type="protein sequence ID" value="HIX00488.1"/>
    <property type="molecule type" value="Genomic_DNA"/>
</dbReference>
<accession>A0A9D2A7X0</accession>
<dbReference type="SMART" id="SM00448">
    <property type="entry name" value="REC"/>
    <property type="match status" value="1"/>
</dbReference>
<reference evidence="4" key="1">
    <citation type="journal article" date="2021" name="PeerJ">
        <title>Extensive microbial diversity within the chicken gut microbiome revealed by metagenomics and culture.</title>
        <authorList>
            <person name="Gilroy R."/>
            <person name="Ravi A."/>
            <person name="Getino M."/>
            <person name="Pursley I."/>
            <person name="Horton D.L."/>
            <person name="Alikhan N.F."/>
            <person name="Baker D."/>
            <person name="Gharbi K."/>
            <person name="Hall N."/>
            <person name="Watson M."/>
            <person name="Adriaenssens E.M."/>
            <person name="Foster-Nyarko E."/>
            <person name="Jarju S."/>
            <person name="Secka A."/>
            <person name="Antonio M."/>
            <person name="Oren A."/>
            <person name="Chaudhuri R.R."/>
            <person name="La Ragione R."/>
            <person name="Hildebrand F."/>
            <person name="Pallen M.J."/>
        </authorList>
    </citation>
    <scope>NUCLEOTIDE SEQUENCE</scope>
    <source>
        <strain evidence="4">ChiHejej3B27-3195</strain>
    </source>
</reference>
<name>A0A9D2A7X0_9MICC</name>
<proteinExistence type="predicted"/>
<dbReference type="GO" id="GO:0000160">
    <property type="term" value="P:phosphorelay signal transduction system"/>
    <property type="evidence" value="ECO:0007669"/>
    <property type="project" value="InterPro"/>
</dbReference>
<dbReference type="PANTHER" id="PTHR44591">
    <property type="entry name" value="STRESS RESPONSE REGULATOR PROTEIN 1"/>
    <property type="match status" value="1"/>
</dbReference>